<dbReference type="Proteomes" id="UP000188268">
    <property type="component" value="Unassembled WGS sequence"/>
</dbReference>
<gene>
    <name evidence="1" type="ORF">CCACVL1_21372</name>
</gene>
<sequence>MPEKRAMAYAVALDSKIYVFGGTTDTEGFFAECFDINQKIWAPLPNPPFASHIDPASISYPIVLDSPRSRLLVHFESNDSLYAYYMYDKRWRLLKEDFGLWTGKPSVIVDDVLYTLDSFDFDYWFSTRYNRCSSRAYDLVENKPLPTKWLSPFEGRLHFKTHLFHIGSGNLCLVWLDYNGLKFIKFSVTKNCGEVHAIGDSESATFVPIEADDCRFFLP</sequence>
<comment type="caution">
    <text evidence="1">The sequence shown here is derived from an EMBL/GenBank/DDBJ whole genome shotgun (WGS) entry which is preliminary data.</text>
</comment>
<dbReference type="Gene3D" id="2.120.10.80">
    <property type="entry name" value="Kelch-type beta propeller"/>
    <property type="match status" value="1"/>
</dbReference>
<dbReference type="PANTHER" id="PTHR24414:SF199">
    <property type="entry name" value="F-BOX_KELCH-REPEAT PROTEIN SKIP6-LIKE"/>
    <property type="match status" value="1"/>
</dbReference>
<evidence type="ECO:0000313" key="2">
    <source>
        <dbReference type="Proteomes" id="UP000188268"/>
    </source>
</evidence>
<dbReference type="EMBL" id="AWWV01012595">
    <property type="protein sequence ID" value="OMO65831.1"/>
    <property type="molecule type" value="Genomic_DNA"/>
</dbReference>
<dbReference type="InterPro" id="IPR015915">
    <property type="entry name" value="Kelch-typ_b-propeller"/>
</dbReference>
<dbReference type="AlphaFoldDB" id="A0A1R3H685"/>
<accession>A0A1R3H685</accession>
<dbReference type="InterPro" id="IPR006652">
    <property type="entry name" value="Kelch_1"/>
</dbReference>
<evidence type="ECO:0000313" key="1">
    <source>
        <dbReference type="EMBL" id="OMO65831.1"/>
    </source>
</evidence>
<organism evidence="1 2">
    <name type="scientific">Corchorus capsularis</name>
    <name type="common">Jute</name>
    <dbReference type="NCBI Taxonomy" id="210143"/>
    <lineage>
        <taxon>Eukaryota</taxon>
        <taxon>Viridiplantae</taxon>
        <taxon>Streptophyta</taxon>
        <taxon>Embryophyta</taxon>
        <taxon>Tracheophyta</taxon>
        <taxon>Spermatophyta</taxon>
        <taxon>Magnoliopsida</taxon>
        <taxon>eudicotyledons</taxon>
        <taxon>Gunneridae</taxon>
        <taxon>Pentapetalae</taxon>
        <taxon>rosids</taxon>
        <taxon>malvids</taxon>
        <taxon>Malvales</taxon>
        <taxon>Malvaceae</taxon>
        <taxon>Grewioideae</taxon>
        <taxon>Apeibeae</taxon>
        <taxon>Corchorus</taxon>
    </lineage>
</organism>
<reference evidence="1 2" key="1">
    <citation type="submission" date="2013-09" db="EMBL/GenBank/DDBJ databases">
        <title>Corchorus capsularis genome sequencing.</title>
        <authorList>
            <person name="Alam M."/>
            <person name="Haque M.S."/>
            <person name="Islam M.S."/>
            <person name="Emdad E.M."/>
            <person name="Islam M.M."/>
            <person name="Ahmed B."/>
            <person name="Halim A."/>
            <person name="Hossen Q.M.M."/>
            <person name="Hossain M.Z."/>
            <person name="Ahmed R."/>
            <person name="Khan M.M."/>
            <person name="Islam R."/>
            <person name="Rashid M.M."/>
            <person name="Khan S.A."/>
            <person name="Rahman M.S."/>
            <person name="Alam M."/>
        </authorList>
    </citation>
    <scope>NUCLEOTIDE SEQUENCE [LARGE SCALE GENOMIC DNA]</scope>
    <source>
        <strain evidence="2">cv. CVL-1</strain>
        <tissue evidence="1">Whole seedling</tissue>
    </source>
</reference>
<dbReference type="SUPFAM" id="SSF117281">
    <property type="entry name" value="Kelch motif"/>
    <property type="match status" value="1"/>
</dbReference>
<dbReference type="OrthoDB" id="935257at2759"/>
<keyword evidence="2" id="KW-1185">Reference proteome</keyword>
<name>A0A1R3H685_COCAP</name>
<dbReference type="Gramene" id="OMO65831">
    <property type="protein sequence ID" value="OMO65831"/>
    <property type="gene ID" value="CCACVL1_21372"/>
</dbReference>
<dbReference type="PANTHER" id="PTHR24414">
    <property type="entry name" value="F-BOX/KELCH-REPEAT PROTEIN SKIP4"/>
    <property type="match status" value="1"/>
</dbReference>
<proteinExistence type="predicted"/>
<dbReference type="Pfam" id="PF01344">
    <property type="entry name" value="Kelch_1"/>
    <property type="match status" value="1"/>
</dbReference>
<protein>
    <submittedName>
        <fullName evidence="1">Kelch-type beta propeller</fullName>
    </submittedName>
</protein>
<dbReference type="InterPro" id="IPR050354">
    <property type="entry name" value="F-box/kelch-repeat_ARATH"/>
</dbReference>